<dbReference type="OrthoDB" id="248449at2"/>
<name>A0A517QVU1_9PLAN</name>
<protein>
    <submittedName>
        <fullName evidence="1">Uncharacterized protein</fullName>
    </submittedName>
</protein>
<gene>
    <name evidence="1" type="ORF">Pan189_00830</name>
</gene>
<reference evidence="1 2" key="1">
    <citation type="submission" date="2019-02" db="EMBL/GenBank/DDBJ databases">
        <title>Deep-cultivation of Planctomycetes and their phenomic and genomic characterization uncovers novel biology.</title>
        <authorList>
            <person name="Wiegand S."/>
            <person name="Jogler M."/>
            <person name="Boedeker C."/>
            <person name="Pinto D."/>
            <person name="Vollmers J."/>
            <person name="Rivas-Marin E."/>
            <person name="Kohn T."/>
            <person name="Peeters S.H."/>
            <person name="Heuer A."/>
            <person name="Rast P."/>
            <person name="Oberbeckmann S."/>
            <person name="Bunk B."/>
            <person name="Jeske O."/>
            <person name="Meyerdierks A."/>
            <person name="Storesund J.E."/>
            <person name="Kallscheuer N."/>
            <person name="Luecker S."/>
            <person name="Lage O.M."/>
            <person name="Pohl T."/>
            <person name="Merkel B.J."/>
            <person name="Hornburger P."/>
            <person name="Mueller R.-W."/>
            <person name="Bruemmer F."/>
            <person name="Labrenz M."/>
            <person name="Spormann A.M."/>
            <person name="Op den Camp H."/>
            <person name="Overmann J."/>
            <person name="Amann R."/>
            <person name="Jetten M.S.M."/>
            <person name="Mascher T."/>
            <person name="Medema M.H."/>
            <person name="Devos D.P."/>
            <person name="Kaster A.-K."/>
            <person name="Ovreas L."/>
            <person name="Rohde M."/>
            <person name="Galperin M.Y."/>
            <person name="Jogler C."/>
        </authorList>
    </citation>
    <scope>NUCLEOTIDE SEQUENCE [LARGE SCALE GENOMIC DNA]</scope>
    <source>
        <strain evidence="1 2">Pan189</strain>
    </source>
</reference>
<accession>A0A517QVU1</accession>
<dbReference type="KEGG" id="svp:Pan189_00830"/>
<organism evidence="1 2">
    <name type="scientific">Stratiformator vulcanicus</name>
    <dbReference type="NCBI Taxonomy" id="2527980"/>
    <lineage>
        <taxon>Bacteria</taxon>
        <taxon>Pseudomonadati</taxon>
        <taxon>Planctomycetota</taxon>
        <taxon>Planctomycetia</taxon>
        <taxon>Planctomycetales</taxon>
        <taxon>Planctomycetaceae</taxon>
        <taxon>Stratiformator</taxon>
    </lineage>
</organism>
<dbReference type="EMBL" id="CP036268">
    <property type="protein sequence ID" value="QDT35730.1"/>
    <property type="molecule type" value="Genomic_DNA"/>
</dbReference>
<proteinExistence type="predicted"/>
<dbReference type="AlphaFoldDB" id="A0A517QVU1"/>
<keyword evidence="2" id="KW-1185">Reference proteome</keyword>
<sequence>MIDTLPKKYQRHIEVLVESYGAGQSLHDYISAKQEKHFPKLLGENRIRGVDWTEEQYIAHATQHLMGGYPLLERGYAKRILEDRPEELARSASTFGRLRYWWGTRDEENDFLCHANDMLRTLASGDIALFERYTAVTPAKARTGPWAEKLLHAGITAVISRDRTRLADAIAEYEAWKKPKMYITCMYATLQGLLDSDPVQVARGLDSFIETSRKISQLYDLFKYICLEPHGLYELCRWYDVALISEFNPDRSLPWDNGLYHWVRSNEGKCPHYDVKSLSPALQDWLVQLPFRDEHAHHWPDKGG</sequence>
<evidence type="ECO:0000313" key="1">
    <source>
        <dbReference type="EMBL" id="QDT35730.1"/>
    </source>
</evidence>
<dbReference type="RefSeq" id="WP_145362000.1">
    <property type="nucleotide sequence ID" value="NZ_CP036268.1"/>
</dbReference>
<dbReference type="Proteomes" id="UP000317318">
    <property type="component" value="Chromosome"/>
</dbReference>
<evidence type="ECO:0000313" key="2">
    <source>
        <dbReference type="Proteomes" id="UP000317318"/>
    </source>
</evidence>